<proteinExistence type="predicted"/>
<feature type="transmembrane region" description="Helical" evidence="1">
    <location>
        <begin position="154"/>
        <end position="171"/>
    </location>
</feature>
<dbReference type="Pfam" id="PF13194">
    <property type="entry name" value="DUF4010"/>
    <property type="match status" value="1"/>
</dbReference>
<evidence type="ECO:0000313" key="4">
    <source>
        <dbReference type="EMBL" id="RMX06394.1"/>
    </source>
</evidence>
<feature type="domain" description="MgtC/SapB/SrpB/YhiD N-terminal" evidence="2">
    <location>
        <begin position="13"/>
        <end position="142"/>
    </location>
</feature>
<feature type="transmembrane region" description="Helical" evidence="1">
    <location>
        <begin position="345"/>
        <end position="364"/>
    </location>
</feature>
<keyword evidence="1" id="KW-1133">Transmembrane helix</keyword>
<dbReference type="InterPro" id="IPR025105">
    <property type="entry name" value="DUF4010"/>
</dbReference>
<dbReference type="InterPro" id="IPR049177">
    <property type="entry name" value="MgtC_SapB_SrpB_YhiD_N"/>
</dbReference>
<evidence type="ECO:0000259" key="2">
    <source>
        <dbReference type="Pfam" id="PF02308"/>
    </source>
</evidence>
<keyword evidence="1" id="KW-0812">Transmembrane</keyword>
<dbReference type="PANTHER" id="PTHR39084">
    <property type="entry name" value="MEMBRANE PROTEIN-RELATED"/>
    <property type="match status" value="1"/>
</dbReference>
<feature type="transmembrane region" description="Helical" evidence="1">
    <location>
        <begin position="103"/>
        <end position="134"/>
    </location>
</feature>
<feature type="domain" description="DUF4010" evidence="3">
    <location>
        <begin position="190"/>
        <end position="400"/>
    </location>
</feature>
<evidence type="ECO:0000259" key="3">
    <source>
        <dbReference type="Pfam" id="PF13194"/>
    </source>
</evidence>
<evidence type="ECO:0000313" key="5">
    <source>
        <dbReference type="Proteomes" id="UP000278006"/>
    </source>
</evidence>
<feature type="transmembrane region" description="Helical" evidence="1">
    <location>
        <begin position="272"/>
        <end position="294"/>
    </location>
</feature>
<dbReference type="Pfam" id="PF02308">
    <property type="entry name" value="MgtC"/>
    <property type="match status" value="1"/>
</dbReference>
<accession>A0A3M6QTN4</accession>
<protein>
    <submittedName>
        <fullName evidence="4">DUF4010 domain-containing protein</fullName>
    </submittedName>
</protein>
<feature type="transmembrane region" description="Helical" evidence="1">
    <location>
        <begin position="209"/>
        <end position="231"/>
    </location>
</feature>
<feature type="transmembrane region" description="Helical" evidence="1">
    <location>
        <begin position="183"/>
        <end position="203"/>
    </location>
</feature>
<feature type="transmembrane region" description="Helical" evidence="1">
    <location>
        <begin position="314"/>
        <end position="333"/>
    </location>
</feature>
<feature type="transmembrane region" description="Helical" evidence="1">
    <location>
        <begin position="404"/>
        <end position="425"/>
    </location>
</feature>
<dbReference type="OrthoDB" id="9813718at2"/>
<evidence type="ECO:0000256" key="1">
    <source>
        <dbReference type="SAM" id="Phobius"/>
    </source>
</evidence>
<reference evidence="4 5" key="1">
    <citation type="submission" date="2018-10" db="EMBL/GenBank/DDBJ databases">
        <title>Draft genome of Cortibacter populi DSM10536.</title>
        <authorList>
            <person name="Bernier A.-M."/>
            <person name="Bernard K."/>
        </authorList>
    </citation>
    <scope>NUCLEOTIDE SEQUENCE [LARGE SCALE GENOMIC DNA]</scope>
    <source>
        <strain evidence="4 5">DSM 105136</strain>
    </source>
</reference>
<feature type="transmembrane region" description="Helical" evidence="1">
    <location>
        <begin position="6"/>
        <end position="25"/>
    </location>
</feature>
<keyword evidence="5" id="KW-1185">Reference proteome</keyword>
<feature type="transmembrane region" description="Helical" evidence="1">
    <location>
        <begin position="46"/>
        <end position="63"/>
    </location>
</feature>
<keyword evidence="1" id="KW-0472">Membrane</keyword>
<dbReference type="RefSeq" id="WP_122227586.1">
    <property type="nucleotide sequence ID" value="NZ_RDQO01000002.1"/>
</dbReference>
<dbReference type="EMBL" id="RDQO01000002">
    <property type="protein sequence ID" value="RMX06394.1"/>
    <property type="molecule type" value="Genomic_DNA"/>
</dbReference>
<feature type="transmembrane region" description="Helical" evidence="1">
    <location>
        <begin position="243"/>
        <end position="266"/>
    </location>
</feature>
<gene>
    <name evidence="4" type="ORF">D8I35_07595</name>
</gene>
<dbReference type="AlphaFoldDB" id="A0A3M6QTN4"/>
<feature type="transmembrane region" description="Helical" evidence="1">
    <location>
        <begin position="69"/>
        <end position="91"/>
    </location>
</feature>
<name>A0A3M6QTN4_9BURK</name>
<sequence length="426" mass="44376">MHLPDELSHFFNLAVALGIGLLVGAERGWRERAEDDARQSAGIRTFSIAGLLGGVAVLLAQGLGPQLGAAAWAAVLLVVGILALAGYVAHCRITGDVGLTTELALLTTFALGSLAMAGMPLLAAGCAVVLAILLSLKERLHQALQRMEASELTGAFKLLFISLVVLPVLPNEGYGPWQVLNPYTIWWMVVLIAALGFAAYVAIRVAGERYGLMLTAVLGSIVSSTAITLTLSKMGERRELRWVLAAGLLVASGLMFVRMLLAVAVINHGLLPALALPLLACTAVYIAGGLVFWLRASRSSAPQAAAQAPLNNPFELWPALRFAALLTLILLLVQAGRHYLGDAGVYVVALLAGLTDVDAITLSLSRSALGNLDAAVAVRGIFLAAVSNSLVKLGLVGVVGGRALFLPILPVVLGGLALGSACLLWL</sequence>
<dbReference type="PANTHER" id="PTHR39084:SF1">
    <property type="entry name" value="DUF4010 DOMAIN-CONTAINING PROTEIN"/>
    <property type="match status" value="1"/>
</dbReference>
<organism evidence="4 5">
    <name type="scientific">Corticibacter populi</name>
    <dbReference type="NCBI Taxonomy" id="1550736"/>
    <lineage>
        <taxon>Bacteria</taxon>
        <taxon>Pseudomonadati</taxon>
        <taxon>Pseudomonadota</taxon>
        <taxon>Betaproteobacteria</taxon>
        <taxon>Burkholderiales</taxon>
        <taxon>Comamonadaceae</taxon>
        <taxon>Corticibacter</taxon>
    </lineage>
</organism>
<dbReference type="Proteomes" id="UP000278006">
    <property type="component" value="Unassembled WGS sequence"/>
</dbReference>
<comment type="caution">
    <text evidence="4">The sequence shown here is derived from an EMBL/GenBank/DDBJ whole genome shotgun (WGS) entry which is preliminary data.</text>
</comment>
<feature type="transmembrane region" description="Helical" evidence="1">
    <location>
        <begin position="376"/>
        <end position="398"/>
    </location>
</feature>